<keyword evidence="3" id="KW-0808">Transferase</keyword>
<dbReference type="InterPro" id="IPR000836">
    <property type="entry name" value="PRTase_dom"/>
</dbReference>
<dbReference type="InterPro" id="IPR029057">
    <property type="entry name" value="PRTase-like"/>
</dbReference>
<evidence type="ECO:0000313" key="4">
    <source>
        <dbReference type="Proteomes" id="UP000317940"/>
    </source>
</evidence>
<dbReference type="OrthoDB" id="5244859at2"/>
<comment type="caution">
    <text evidence="3">The sequence shown here is derived from an EMBL/GenBank/DDBJ whole genome shotgun (WGS) entry which is preliminary data.</text>
</comment>
<evidence type="ECO:0000256" key="1">
    <source>
        <dbReference type="ARBA" id="ARBA00008007"/>
    </source>
</evidence>
<gene>
    <name evidence="3" type="ORF">FHX73_113579</name>
</gene>
<proteinExistence type="inferred from homology"/>
<comment type="similarity">
    <text evidence="1">Belongs to the ComF/GntX family.</text>
</comment>
<feature type="domain" description="Phosphoribosyltransferase" evidence="2">
    <location>
        <begin position="182"/>
        <end position="235"/>
    </location>
</feature>
<dbReference type="PANTHER" id="PTHR47505:SF1">
    <property type="entry name" value="DNA UTILIZATION PROTEIN YHGH"/>
    <property type="match status" value="1"/>
</dbReference>
<dbReference type="Proteomes" id="UP000317940">
    <property type="component" value="Unassembled WGS sequence"/>
</dbReference>
<organism evidence="3 4">
    <name type="scientific">Kitasatospora viridis</name>
    <dbReference type="NCBI Taxonomy" id="281105"/>
    <lineage>
        <taxon>Bacteria</taxon>
        <taxon>Bacillati</taxon>
        <taxon>Actinomycetota</taxon>
        <taxon>Actinomycetes</taxon>
        <taxon>Kitasatosporales</taxon>
        <taxon>Streptomycetaceae</taxon>
        <taxon>Kitasatospora</taxon>
    </lineage>
</organism>
<evidence type="ECO:0000259" key="2">
    <source>
        <dbReference type="Pfam" id="PF00156"/>
    </source>
</evidence>
<accession>A0A561UK40</accession>
<dbReference type="EMBL" id="VIWT01000001">
    <property type="protein sequence ID" value="TWF99728.1"/>
    <property type="molecule type" value="Genomic_DNA"/>
</dbReference>
<protein>
    <submittedName>
        <fullName evidence="3">Putative amidophosphoribosyltransferase</fullName>
    </submittedName>
</protein>
<dbReference type="AlphaFoldDB" id="A0A561UK40"/>
<evidence type="ECO:0000313" key="3">
    <source>
        <dbReference type="EMBL" id="TWF99728.1"/>
    </source>
</evidence>
<name>A0A561UK40_9ACTN</name>
<sequence length="247" mass="24851">MLTAALDVLLPSPCTGCGAPGGPLCPGCRTVLDALRPHPAGPLPAPPGLPPLHACAGYRDPVRRLLIAHKERGALSLAGPLGEVLARSVRAALAGAGAGPGGPPLLLVPMPSARRAVRARGQDATRRLARGAARALRRQGLPCRVAPVLRPARRVADQSGLGAAARRANLHGALTVPRLTADQLTGRRLVLVDDLVTTGASLAEAARALRAAGAEPLAAATVAATAAPAGLPRAVHRRGPLGGPQPA</sequence>
<keyword evidence="3" id="KW-0328">Glycosyltransferase</keyword>
<dbReference type="GO" id="GO:0016757">
    <property type="term" value="F:glycosyltransferase activity"/>
    <property type="evidence" value="ECO:0007669"/>
    <property type="project" value="UniProtKB-KW"/>
</dbReference>
<dbReference type="RefSeq" id="WP_145905942.1">
    <property type="nucleotide sequence ID" value="NZ_BAAAMZ010000029.1"/>
</dbReference>
<keyword evidence="4" id="KW-1185">Reference proteome</keyword>
<dbReference type="PANTHER" id="PTHR47505">
    <property type="entry name" value="DNA UTILIZATION PROTEIN YHGH"/>
    <property type="match status" value="1"/>
</dbReference>
<dbReference type="Gene3D" id="3.40.50.2020">
    <property type="match status" value="1"/>
</dbReference>
<reference evidence="3 4" key="1">
    <citation type="submission" date="2019-06" db="EMBL/GenBank/DDBJ databases">
        <title>Sequencing the genomes of 1000 actinobacteria strains.</title>
        <authorList>
            <person name="Klenk H.-P."/>
        </authorList>
    </citation>
    <scope>NUCLEOTIDE SEQUENCE [LARGE SCALE GENOMIC DNA]</scope>
    <source>
        <strain evidence="3 4">DSM 44826</strain>
    </source>
</reference>
<dbReference type="InterPro" id="IPR051910">
    <property type="entry name" value="ComF/GntX_DNA_util-trans"/>
</dbReference>
<dbReference type="SUPFAM" id="SSF53271">
    <property type="entry name" value="PRTase-like"/>
    <property type="match status" value="1"/>
</dbReference>
<dbReference type="Pfam" id="PF00156">
    <property type="entry name" value="Pribosyltran"/>
    <property type="match status" value="1"/>
</dbReference>